<keyword evidence="1" id="KW-0732">Signal</keyword>
<dbReference type="InterPro" id="IPR050328">
    <property type="entry name" value="Dev_Immune_Receptor"/>
</dbReference>
<dbReference type="SUPFAM" id="SSF52075">
    <property type="entry name" value="Outer arm dynein light chain 1"/>
    <property type="match status" value="1"/>
</dbReference>
<dbReference type="InterPro" id="IPR001611">
    <property type="entry name" value="Leu-rich_rpt"/>
</dbReference>
<keyword evidence="3" id="KW-1185">Reference proteome</keyword>
<sequence>MLISIRPQTSIARHNSNPPCRLFSLNNRPLYECTNASLNEIPQIPSGTMTLQMSHNPLRSLALLNNSEIVSLLMQNCQLQRIAPEAFSYAINLRELDLSNNYLGVLVFRPTWLRIERLNLAHNAFRIVPDLSNLKYLTYVDLSHNAITELPHGHLLLPQLEWIDLSNNALSNIIHSNIPQSTKILELDRNHWNCDCRLREFVRYQRRTLVARSLSCSQPPSLLGVKWDDLDIMVGSFL</sequence>
<evidence type="ECO:0000313" key="2">
    <source>
        <dbReference type="EMBL" id="MFH4982907.1"/>
    </source>
</evidence>
<dbReference type="AlphaFoldDB" id="A0ABD6F0Z4"/>
<evidence type="ECO:0000313" key="3">
    <source>
        <dbReference type="Proteomes" id="UP001608902"/>
    </source>
</evidence>
<dbReference type="Gene3D" id="3.80.10.10">
    <property type="entry name" value="Ribonuclease Inhibitor"/>
    <property type="match status" value="2"/>
</dbReference>
<dbReference type="PRINTS" id="PR00019">
    <property type="entry name" value="LEURICHRPT"/>
</dbReference>
<dbReference type="Pfam" id="PF13855">
    <property type="entry name" value="LRR_8"/>
    <property type="match status" value="1"/>
</dbReference>
<protein>
    <submittedName>
        <fullName evidence="2">Uncharacterized protein</fullName>
    </submittedName>
</protein>
<name>A0ABD6F0Z4_9BILA</name>
<dbReference type="EMBL" id="JBGFUD010010435">
    <property type="protein sequence ID" value="MFH4982907.1"/>
    <property type="molecule type" value="Genomic_DNA"/>
</dbReference>
<gene>
    <name evidence="2" type="ORF">AB6A40_009616</name>
</gene>
<dbReference type="PROSITE" id="PS51450">
    <property type="entry name" value="LRR"/>
    <property type="match status" value="1"/>
</dbReference>
<proteinExistence type="predicted"/>
<dbReference type="PANTHER" id="PTHR24373:SF275">
    <property type="entry name" value="TIR DOMAIN-CONTAINING PROTEIN"/>
    <property type="match status" value="1"/>
</dbReference>
<organism evidence="2 3">
    <name type="scientific">Gnathostoma spinigerum</name>
    <dbReference type="NCBI Taxonomy" id="75299"/>
    <lineage>
        <taxon>Eukaryota</taxon>
        <taxon>Metazoa</taxon>
        <taxon>Ecdysozoa</taxon>
        <taxon>Nematoda</taxon>
        <taxon>Chromadorea</taxon>
        <taxon>Rhabditida</taxon>
        <taxon>Spirurina</taxon>
        <taxon>Gnathostomatomorpha</taxon>
        <taxon>Gnathostomatoidea</taxon>
        <taxon>Gnathostomatidae</taxon>
        <taxon>Gnathostoma</taxon>
    </lineage>
</organism>
<comment type="caution">
    <text evidence="2">The sequence shown here is derived from an EMBL/GenBank/DDBJ whole genome shotgun (WGS) entry which is preliminary data.</text>
</comment>
<dbReference type="InterPro" id="IPR032675">
    <property type="entry name" value="LRR_dom_sf"/>
</dbReference>
<dbReference type="PANTHER" id="PTHR24373">
    <property type="entry name" value="SLIT RELATED LEUCINE-RICH REPEAT NEURONAL PROTEIN"/>
    <property type="match status" value="1"/>
</dbReference>
<dbReference type="Pfam" id="PF00560">
    <property type="entry name" value="LRR_1"/>
    <property type="match status" value="1"/>
</dbReference>
<accession>A0ABD6F0Z4</accession>
<dbReference type="Proteomes" id="UP001608902">
    <property type="component" value="Unassembled WGS sequence"/>
</dbReference>
<reference evidence="2 3" key="1">
    <citation type="submission" date="2024-08" db="EMBL/GenBank/DDBJ databases">
        <title>Gnathostoma spinigerum genome.</title>
        <authorList>
            <person name="Gonzalez-Bertolin B."/>
            <person name="Monzon S."/>
            <person name="Zaballos A."/>
            <person name="Jimenez P."/>
            <person name="Dekumyoy P."/>
            <person name="Varona S."/>
            <person name="Cuesta I."/>
            <person name="Sumanam S."/>
            <person name="Adisakwattana P."/>
            <person name="Gasser R.B."/>
            <person name="Hernandez-Gonzalez A."/>
            <person name="Young N.D."/>
            <person name="Perteguer M.J."/>
        </authorList>
    </citation>
    <scope>NUCLEOTIDE SEQUENCE [LARGE SCALE GENOMIC DNA]</scope>
    <source>
        <strain evidence="2">AL3</strain>
        <tissue evidence="2">Liver</tissue>
    </source>
</reference>
<evidence type="ECO:0000256" key="1">
    <source>
        <dbReference type="ARBA" id="ARBA00022729"/>
    </source>
</evidence>